<keyword evidence="2" id="KW-1003">Cell membrane</keyword>
<feature type="transmembrane region" description="Helical" evidence="7">
    <location>
        <begin position="353"/>
        <end position="377"/>
    </location>
</feature>
<evidence type="ECO:0008006" key="12">
    <source>
        <dbReference type="Google" id="ProtNLM"/>
    </source>
</evidence>
<evidence type="ECO:0000313" key="10">
    <source>
        <dbReference type="EMBL" id="GLC25183.1"/>
    </source>
</evidence>
<evidence type="ECO:0000259" key="9">
    <source>
        <dbReference type="Pfam" id="PF12704"/>
    </source>
</evidence>
<comment type="subcellular location">
    <subcellularLocation>
        <location evidence="1">Cell membrane</location>
        <topology evidence="1">Multi-pass membrane protein</topology>
    </subcellularLocation>
</comment>
<evidence type="ECO:0000259" key="8">
    <source>
        <dbReference type="Pfam" id="PF02687"/>
    </source>
</evidence>
<protein>
    <recommendedName>
        <fullName evidence="12">Macrolide export ATP-binding/permease protein MacB</fullName>
    </recommendedName>
</protein>
<proteinExistence type="inferred from homology"/>
<feature type="domain" description="MacB-like periplasmic core" evidence="9">
    <location>
        <begin position="105"/>
        <end position="317"/>
    </location>
</feature>
<keyword evidence="11" id="KW-1185">Reference proteome</keyword>
<dbReference type="EMBL" id="BRXS01000002">
    <property type="protein sequence ID" value="GLC25183.1"/>
    <property type="molecule type" value="Genomic_DNA"/>
</dbReference>
<feature type="domain" description="ABC3 transporter permease C-terminal" evidence="8">
    <location>
        <begin position="774"/>
        <end position="887"/>
    </location>
</feature>
<keyword evidence="5 7" id="KW-0472">Membrane</keyword>
<feature type="domain" description="ABC3 transporter permease C-terminal" evidence="8">
    <location>
        <begin position="358"/>
        <end position="474"/>
    </location>
</feature>
<feature type="transmembrane region" description="Helical" evidence="7">
    <location>
        <begin position="104"/>
        <end position="126"/>
    </location>
</feature>
<comment type="caution">
    <text evidence="10">The sequence shown here is derived from an EMBL/GenBank/DDBJ whole genome shotgun (WGS) entry which is preliminary data.</text>
</comment>
<dbReference type="InterPro" id="IPR047928">
    <property type="entry name" value="Perm_prefix_1"/>
</dbReference>
<dbReference type="InterPro" id="IPR017800">
    <property type="entry name" value="ADOP"/>
</dbReference>
<gene>
    <name evidence="10" type="ORF">rosag_16960</name>
</gene>
<evidence type="ECO:0000313" key="11">
    <source>
        <dbReference type="Proteomes" id="UP001161325"/>
    </source>
</evidence>
<dbReference type="Proteomes" id="UP001161325">
    <property type="component" value="Unassembled WGS sequence"/>
</dbReference>
<dbReference type="AlphaFoldDB" id="A0AA37VA84"/>
<dbReference type="PANTHER" id="PTHR30572">
    <property type="entry name" value="MEMBRANE COMPONENT OF TRANSPORTER-RELATED"/>
    <property type="match status" value="1"/>
</dbReference>
<evidence type="ECO:0000256" key="3">
    <source>
        <dbReference type="ARBA" id="ARBA00022692"/>
    </source>
</evidence>
<dbReference type="GO" id="GO:0005886">
    <property type="term" value="C:plasma membrane"/>
    <property type="evidence" value="ECO:0007669"/>
    <property type="project" value="UniProtKB-SubCell"/>
</dbReference>
<name>A0AA37VA84_9BACT</name>
<keyword evidence="4 7" id="KW-1133">Transmembrane helix</keyword>
<dbReference type="Pfam" id="PF12704">
    <property type="entry name" value="MacB_PCD"/>
    <property type="match status" value="2"/>
</dbReference>
<evidence type="ECO:0000256" key="1">
    <source>
        <dbReference type="ARBA" id="ARBA00004651"/>
    </source>
</evidence>
<dbReference type="InterPro" id="IPR050250">
    <property type="entry name" value="Macrolide_Exporter_MacB"/>
</dbReference>
<organism evidence="10 11">
    <name type="scientific">Roseisolibacter agri</name>
    <dbReference type="NCBI Taxonomy" id="2014610"/>
    <lineage>
        <taxon>Bacteria</taxon>
        <taxon>Pseudomonadati</taxon>
        <taxon>Gemmatimonadota</taxon>
        <taxon>Gemmatimonadia</taxon>
        <taxon>Gemmatimonadales</taxon>
        <taxon>Gemmatimonadaceae</taxon>
        <taxon>Roseisolibacter</taxon>
    </lineage>
</organism>
<dbReference type="NCBIfam" id="NF038403">
    <property type="entry name" value="perm_prefix_1"/>
    <property type="match status" value="1"/>
</dbReference>
<feature type="transmembrane region" description="Helical" evidence="7">
    <location>
        <begin position="823"/>
        <end position="845"/>
    </location>
</feature>
<dbReference type="GO" id="GO:0022857">
    <property type="term" value="F:transmembrane transporter activity"/>
    <property type="evidence" value="ECO:0007669"/>
    <property type="project" value="TreeGrafter"/>
</dbReference>
<feature type="transmembrane region" description="Helical" evidence="7">
    <location>
        <begin position="857"/>
        <end position="876"/>
    </location>
</feature>
<feature type="domain" description="MacB-like periplasmic core" evidence="9">
    <location>
        <begin position="510"/>
        <end position="737"/>
    </location>
</feature>
<feature type="transmembrane region" description="Helical" evidence="7">
    <location>
        <begin position="408"/>
        <end position="429"/>
    </location>
</feature>
<sequence>MPELGRFARELRALLWKPTVEREVDDELAHHLERLEAELRARGVAPAEARAQARARFGDPARIGAECREIGRSRDRAYRRTRWLEELAQDARYALRQLRASPRFTLVAVLTLAIGLGASTTIFGIADAVLLRPLPFLEPDRLAIVWEETPSRQAFSVSEPNYLDWAARTRRFSRVAAFAGRTANLMSDAGPEQLVGAGATHGFFPVLGVAPILGRTFTPEETAPGGDQRVAVLSHDLWQQRFAGDPRILERTVQLDGVRYRVIGVMPRGFDFPGQVQVWTPLAPSMSWPRADRRMDAMIGRLAPGATEEQARRELSAIAAQLARDHPTSNTDWGARVRPLTEWYVSPEMRARVVTLLVAVGLLLAMACANVASLLLARATARERQMAVRAALGAGRGRIVRQLLTESVLLSLLGGAVGVALSAAAVPLVRRTGSAAIPLLSTMRLDWRVLGFALAACVVTGLVFGLAPAARLARAASPSRRARTGTGPALHALLRSGTRLADAGAMRNVLIVGSVALATLMLVSAGLVGGSFLRLMRVDLGFSSEQVLTGSIVLPEDRYQPAQVVAFFDQLTERLRGLPGVRAVGATNIAPYGGGNTAMGWAALGREPANRSEYPIASWRAVTTGYFPALGITLRQGRLYDASDASAPRGSERTLVISETLARRAWPNAPAVGQRLRLGNGQTARVIGVVSDARLLAVDSAPAPTIYFSQSRFAFPSMWLTIRATGDAAALTAAVRREVAALDPTLPVARVQPLAQLVSDATAQPRLTVLVFGLFATAALALAAVGLYGLIAFGVAQRTREIGVQLALGAQPRRVVRGVLARGVRLAVVGVVIGGAGAYVTAGALRAILFQTEPTDPLTFAAVGAVLLLVAGAASVGPARRAARLDPVLALRSE</sequence>
<dbReference type="Pfam" id="PF02687">
    <property type="entry name" value="FtsX"/>
    <property type="match status" value="2"/>
</dbReference>
<evidence type="ECO:0000256" key="4">
    <source>
        <dbReference type="ARBA" id="ARBA00022989"/>
    </source>
</evidence>
<keyword evidence="3 7" id="KW-0812">Transmembrane</keyword>
<dbReference type="RefSeq" id="WP_284349626.1">
    <property type="nucleotide sequence ID" value="NZ_BRXS01000002.1"/>
</dbReference>
<feature type="transmembrane region" description="Helical" evidence="7">
    <location>
        <begin position="449"/>
        <end position="473"/>
    </location>
</feature>
<evidence type="ECO:0000256" key="6">
    <source>
        <dbReference type="ARBA" id="ARBA00038076"/>
    </source>
</evidence>
<evidence type="ECO:0000256" key="2">
    <source>
        <dbReference type="ARBA" id="ARBA00022475"/>
    </source>
</evidence>
<accession>A0AA37VA84</accession>
<comment type="similarity">
    <text evidence="6">Belongs to the ABC-4 integral membrane protein family.</text>
</comment>
<dbReference type="NCBIfam" id="TIGR03434">
    <property type="entry name" value="ADOP"/>
    <property type="match status" value="1"/>
</dbReference>
<feature type="transmembrane region" description="Helical" evidence="7">
    <location>
        <begin position="509"/>
        <end position="533"/>
    </location>
</feature>
<dbReference type="InterPro" id="IPR025857">
    <property type="entry name" value="MacB_PCD"/>
</dbReference>
<reference evidence="10" key="1">
    <citation type="submission" date="2022-08" db="EMBL/GenBank/DDBJ databases">
        <title>Draft genome sequencing of Roseisolibacter agri AW1220.</title>
        <authorList>
            <person name="Tobiishi Y."/>
            <person name="Tonouchi A."/>
        </authorList>
    </citation>
    <scope>NUCLEOTIDE SEQUENCE</scope>
    <source>
        <strain evidence="10">AW1220</strain>
    </source>
</reference>
<dbReference type="InterPro" id="IPR003838">
    <property type="entry name" value="ABC3_permease_C"/>
</dbReference>
<feature type="transmembrane region" description="Helical" evidence="7">
    <location>
        <begin position="767"/>
        <end position="791"/>
    </location>
</feature>
<dbReference type="PANTHER" id="PTHR30572:SF4">
    <property type="entry name" value="ABC TRANSPORTER PERMEASE YTRF"/>
    <property type="match status" value="1"/>
</dbReference>
<evidence type="ECO:0000256" key="7">
    <source>
        <dbReference type="SAM" id="Phobius"/>
    </source>
</evidence>
<evidence type="ECO:0000256" key="5">
    <source>
        <dbReference type="ARBA" id="ARBA00023136"/>
    </source>
</evidence>